<dbReference type="GO" id="GO:2000143">
    <property type="term" value="P:negative regulation of DNA-templated transcription initiation"/>
    <property type="evidence" value="ECO:0007669"/>
    <property type="project" value="TreeGrafter"/>
</dbReference>
<dbReference type="InterPro" id="IPR035642">
    <property type="entry name" value="MraZ_N"/>
</dbReference>
<dbReference type="CDD" id="cd16321">
    <property type="entry name" value="MraZ_C"/>
    <property type="match status" value="1"/>
</dbReference>
<dbReference type="GO" id="GO:0005737">
    <property type="term" value="C:cytoplasm"/>
    <property type="evidence" value="ECO:0007669"/>
    <property type="project" value="UniProtKB-UniRule"/>
</dbReference>
<dbReference type="Pfam" id="PF02381">
    <property type="entry name" value="MraZ"/>
    <property type="match status" value="2"/>
</dbReference>
<dbReference type="GO" id="GO:0000976">
    <property type="term" value="F:transcription cis-regulatory region binding"/>
    <property type="evidence" value="ECO:0007669"/>
    <property type="project" value="TreeGrafter"/>
</dbReference>
<evidence type="ECO:0000313" key="9">
    <source>
        <dbReference type="EMBL" id="OAQ07404.1"/>
    </source>
</evidence>
<dbReference type="Gene3D" id="3.40.1550.20">
    <property type="entry name" value="Transcriptional regulator MraZ domain"/>
    <property type="match status" value="1"/>
</dbReference>
<keyword evidence="6 7" id="KW-0804">Transcription</keyword>
<dbReference type="InterPro" id="IPR007159">
    <property type="entry name" value="SpoVT-AbrB_dom"/>
</dbReference>
<dbReference type="InterPro" id="IPR020603">
    <property type="entry name" value="MraZ_dom"/>
</dbReference>
<dbReference type="SUPFAM" id="SSF89447">
    <property type="entry name" value="AbrB/MazE/MraZ-like"/>
    <property type="match status" value="1"/>
</dbReference>
<evidence type="ECO:0000256" key="5">
    <source>
        <dbReference type="ARBA" id="ARBA00023125"/>
    </source>
</evidence>
<evidence type="ECO:0000256" key="6">
    <source>
        <dbReference type="ARBA" id="ARBA00023163"/>
    </source>
</evidence>
<gene>
    <name evidence="7" type="primary">mraZ</name>
    <name evidence="9" type="ORF">A3O14_06050</name>
</gene>
<dbReference type="GO" id="GO:0051301">
    <property type="term" value="P:cell division"/>
    <property type="evidence" value="ECO:0007669"/>
    <property type="project" value="UniProtKB-KW"/>
</dbReference>
<sequence length="143" mass="16680">MFMGEFQHSIDSKGRLIIPAKFRDQLGSKFVITRGLDGCLFGYPMDEWRVLEEKLKKLPLNKRDARSFVRFFYSAATESELDKQGRINVPKTLRSHAGLEKKCVIVGVSNRFEIWSEERWNSFTDEAEGNFDEIAENMIDFEF</sequence>
<keyword evidence="5 7" id="KW-0238">DNA-binding</keyword>
<feature type="domain" description="SpoVT-AbrB" evidence="8">
    <location>
        <begin position="5"/>
        <end position="47"/>
    </location>
</feature>
<dbReference type="NCBIfam" id="TIGR00242">
    <property type="entry name" value="division/cell wall cluster transcriptional repressor MraZ"/>
    <property type="match status" value="1"/>
</dbReference>
<dbReference type="InterPro" id="IPR037914">
    <property type="entry name" value="SpoVT-AbrB_sf"/>
</dbReference>
<dbReference type="FunFam" id="3.40.1550.20:FF:000002">
    <property type="entry name" value="Transcriptional regulator MraZ"/>
    <property type="match status" value="1"/>
</dbReference>
<dbReference type="EMBL" id="LVKI01000031">
    <property type="protein sequence ID" value="OAQ07404.1"/>
    <property type="molecule type" value="Genomic_DNA"/>
</dbReference>
<dbReference type="HAMAP" id="MF_01008">
    <property type="entry name" value="MraZ"/>
    <property type="match status" value="1"/>
</dbReference>
<accession>A0A179CK64</accession>
<feature type="domain" description="SpoVT-AbrB" evidence="8">
    <location>
        <begin position="76"/>
        <end position="119"/>
    </location>
</feature>
<dbReference type="AlphaFoldDB" id="A0A179CK64"/>
<dbReference type="OrthoDB" id="9807753at2"/>
<evidence type="ECO:0000256" key="2">
    <source>
        <dbReference type="ARBA" id="ARBA00022490"/>
    </source>
</evidence>
<name>A0A179CK64_9LACO</name>
<keyword evidence="4 7" id="KW-0805">Transcription regulation</keyword>
<protein>
    <recommendedName>
        <fullName evidence="1 7">Transcriptional regulator MraZ</fullName>
    </recommendedName>
</protein>
<dbReference type="InterPro" id="IPR003444">
    <property type="entry name" value="MraZ"/>
</dbReference>
<keyword evidence="3" id="KW-0677">Repeat</keyword>
<dbReference type="RefSeq" id="WP_064207779.1">
    <property type="nucleotide sequence ID" value="NZ_CANCWR010000001.1"/>
</dbReference>
<evidence type="ECO:0000259" key="8">
    <source>
        <dbReference type="PROSITE" id="PS51740"/>
    </source>
</evidence>
<evidence type="ECO:0000256" key="4">
    <source>
        <dbReference type="ARBA" id="ARBA00023015"/>
    </source>
</evidence>
<dbReference type="Proteomes" id="UP000078520">
    <property type="component" value="Unassembled WGS sequence"/>
</dbReference>
<dbReference type="PROSITE" id="PS51740">
    <property type="entry name" value="SPOVT_ABRB"/>
    <property type="match status" value="2"/>
</dbReference>
<dbReference type="PANTHER" id="PTHR34701">
    <property type="entry name" value="TRANSCRIPTIONAL REGULATOR MRAZ"/>
    <property type="match status" value="1"/>
</dbReference>
<comment type="subcellular location">
    <subcellularLocation>
        <location evidence="7">Cytoplasm</location>
        <location evidence="7">Nucleoid</location>
    </subcellularLocation>
</comment>
<dbReference type="InterPro" id="IPR038619">
    <property type="entry name" value="MraZ_sf"/>
</dbReference>
<comment type="subunit">
    <text evidence="7">Forms oligomers.</text>
</comment>
<keyword evidence="9" id="KW-0131">Cell cycle</keyword>
<evidence type="ECO:0000256" key="1">
    <source>
        <dbReference type="ARBA" id="ARBA00013860"/>
    </source>
</evidence>
<reference evidence="10" key="1">
    <citation type="submission" date="2016-03" db="EMBL/GenBank/DDBJ databases">
        <authorList>
            <person name="Johnson T.J."/>
            <person name="Youmans B."/>
            <person name="Case K."/>
            <person name="Noll S."/>
        </authorList>
    </citation>
    <scope>NUCLEOTIDE SEQUENCE [LARGE SCALE GENOMIC DNA]</scope>
    <source>
        <strain evidence="10">UMNLAv8</strain>
    </source>
</reference>
<keyword evidence="9" id="KW-0132">Cell division</keyword>
<dbReference type="PANTHER" id="PTHR34701:SF1">
    <property type="entry name" value="TRANSCRIPTIONAL REGULATOR MRAZ"/>
    <property type="match status" value="1"/>
</dbReference>
<evidence type="ECO:0000256" key="7">
    <source>
        <dbReference type="HAMAP-Rule" id="MF_01008"/>
    </source>
</evidence>
<comment type="similarity">
    <text evidence="7">Belongs to the MraZ family.</text>
</comment>
<dbReference type="GO" id="GO:0003700">
    <property type="term" value="F:DNA-binding transcription factor activity"/>
    <property type="evidence" value="ECO:0007669"/>
    <property type="project" value="UniProtKB-UniRule"/>
</dbReference>
<organism evidence="9 10">
    <name type="scientific">Ligilactobacillus aviarius</name>
    <dbReference type="NCBI Taxonomy" id="1606"/>
    <lineage>
        <taxon>Bacteria</taxon>
        <taxon>Bacillati</taxon>
        <taxon>Bacillota</taxon>
        <taxon>Bacilli</taxon>
        <taxon>Lactobacillales</taxon>
        <taxon>Lactobacillaceae</taxon>
        <taxon>Ligilactobacillus</taxon>
    </lineage>
</organism>
<proteinExistence type="inferred from homology"/>
<dbReference type="InterPro" id="IPR035644">
    <property type="entry name" value="MraZ_C"/>
</dbReference>
<evidence type="ECO:0000256" key="3">
    <source>
        <dbReference type="ARBA" id="ARBA00022737"/>
    </source>
</evidence>
<dbReference type="CDD" id="cd16320">
    <property type="entry name" value="MraZ_N"/>
    <property type="match status" value="1"/>
</dbReference>
<keyword evidence="2 7" id="KW-0963">Cytoplasm</keyword>
<dbReference type="GO" id="GO:0009295">
    <property type="term" value="C:nucleoid"/>
    <property type="evidence" value="ECO:0007669"/>
    <property type="project" value="UniProtKB-SubCell"/>
</dbReference>
<comment type="caution">
    <text evidence="9">The sequence shown here is derived from an EMBL/GenBank/DDBJ whole genome shotgun (WGS) entry which is preliminary data.</text>
</comment>
<evidence type="ECO:0000313" key="10">
    <source>
        <dbReference type="Proteomes" id="UP000078520"/>
    </source>
</evidence>